<reference evidence="7" key="1">
    <citation type="submission" date="2022-11" db="UniProtKB">
        <authorList>
            <consortium name="EnsemblMetazoa"/>
        </authorList>
    </citation>
    <scope>IDENTIFICATION</scope>
</reference>
<dbReference type="Pfam" id="PF04103">
    <property type="entry name" value="CD20"/>
    <property type="match status" value="1"/>
</dbReference>
<dbReference type="RefSeq" id="XP_020894697.1">
    <property type="nucleotide sequence ID" value="XM_021039038.2"/>
</dbReference>
<accession>A0A913WVB8</accession>
<comment type="subcellular location">
    <subcellularLocation>
        <location evidence="1">Membrane</location>
        <topology evidence="1">Multi-pass membrane protein</topology>
    </subcellularLocation>
</comment>
<keyword evidence="2 6" id="KW-0812">Transmembrane</keyword>
<evidence type="ECO:0000256" key="3">
    <source>
        <dbReference type="ARBA" id="ARBA00022989"/>
    </source>
</evidence>
<dbReference type="GeneID" id="110233719"/>
<evidence type="ECO:0000313" key="7">
    <source>
        <dbReference type="EnsemblMetazoa" id="XP_020894697.1"/>
    </source>
</evidence>
<dbReference type="Proteomes" id="UP000887567">
    <property type="component" value="Unplaced"/>
</dbReference>
<feature type="region of interest" description="Disordered" evidence="5">
    <location>
        <begin position="218"/>
        <end position="269"/>
    </location>
</feature>
<keyword evidence="4 6" id="KW-0472">Membrane</keyword>
<feature type="compositionally biased region" description="Low complexity" evidence="5">
    <location>
        <begin position="218"/>
        <end position="256"/>
    </location>
</feature>
<name>A0A913WVB8_EXADI</name>
<dbReference type="EnsemblMetazoa" id="XM_021039038.2">
    <property type="protein sequence ID" value="XP_020894697.1"/>
    <property type="gene ID" value="LOC110233719"/>
</dbReference>
<evidence type="ECO:0000256" key="2">
    <source>
        <dbReference type="ARBA" id="ARBA00022692"/>
    </source>
</evidence>
<feature type="transmembrane region" description="Helical" evidence="6">
    <location>
        <begin position="12"/>
        <end position="36"/>
    </location>
</feature>
<evidence type="ECO:0000256" key="1">
    <source>
        <dbReference type="ARBA" id="ARBA00004141"/>
    </source>
</evidence>
<keyword evidence="8" id="KW-1185">Reference proteome</keyword>
<evidence type="ECO:0000256" key="4">
    <source>
        <dbReference type="ARBA" id="ARBA00023136"/>
    </source>
</evidence>
<dbReference type="GO" id="GO:0016020">
    <property type="term" value="C:membrane"/>
    <property type="evidence" value="ECO:0007669"/>
    <property type="project" value="UniProtKB-SubCell"/>
</dbReference>
<protein>
    <submittedName>
        <fullName evidence="7">Uncharacterized protein</fullName>
    </submittedName>
</protein>
<feature type="transmembrane region" description="Helical" evidence="6">
    <location>
        <begin position="48"/>
        <end position="67"/>
    </location>
</feature>
<feature type="transmembrane region" description="Helical" evidence="6">
    <location>
        <begin position="147"/>
        <end position="170"/>
    </location>
</feature>
<evidence type="ECO:0000256" key="5">
    <source>
        <dbReference type="SAM" id="MobiDB-lite"/>
    </source>
</evidence>
<proteinExistence type="predicted"/>
<evidence type="ECO:0000256" key="6">
    <source>
        <dbReference type="SAM" id="Phobius"/>
    </source>
</evidence>
<dbReference type="OrthoDB" id="5955466at2759"/>
<dbReference type="OMA" id="NCISTGY"/>
<sequence>MVTLLADTNFLSAGICGIFILLCGIGNTIGGIVWVGKFAPLGFWTDGSGLWSGIPLIIAGALGIAAWPRRSHGLMNSFLAMCIIACIAASVQAIVSGIAHAVWAEFIGDNCISTGYGCVCTSSSGQREYLRNSKACDLVSTVVGGLVAFIVLSSLGALFTLAGSIIACIVTCNVPQSPPLIIQQPAVTGISVVTSHTQSRVAHPNQYLQQPPQQLHGFPPQFQGCPPQQSQQPQGFPQQFQGYPQQSQQPQGVPQQGVPPPQYCENAAQ</sequence>
<dbReference type="InterPro" id="IPR007237">
    <property type="entry name" value="CD20-like"/>
</dbReference>
<evidence type="ECO:0000313" key="8">
    <source>
        <dbReference type="Proteomes" id="UP000887567"/>
    </source>
</evidence>
<feature type="transmembrane region" description="Helical" evidence="6">
    <location>
        <begin position="79"/>
        <end position="103"/>
    </location>
</feature>
<organism evidence="7 8">
    <name type="scientific">Exaiptasia diaphana</name>
    <name type="common">Tropical sea anemone</name>
    <name type="synonym">Aiptasia pulchella</name>
    <dbReference type="NCBI Taxonomy" id="2652724"/>
    <lineage>
        <taxon>Eukaryota</taxon>
        <taxon>Metazoa</taxon>
        <taxon>Cnidaria</taxon>
        <taxon>Anthozoa</taxon>
        <taxon>Hexacorallia</taxon>
        <taxon>Actiniaria</taxon>
        <taxon>Aiptasiidae</taxon>
        <taxon>Exaiptasia</taxon>
    </lineage>
</organism>
<dbReference type="AlphaFoldDB" id="A0A913WVB8"/>
<keyword evidence="3 6" id="KW-1133">Transmembrane helix</keyword>
<dbReference type="KEGG" id="epa:110233719"/>